<keyword evidence="4" id="KW-1185">Reference proteome</keyword>
<dbReference type="OrthoDB" id="2657661at2759"/>
<protein>
    <recommendedName>
        <fullName evidence="5">WW domain-containing protein</fullName>
    </recommendedName>
</protein>
<feature type="transmembrane region" description="Helical" evidence="2">
    <location>
        <begin position="469"/>
        <end position="488"/>
    </location>
</feature>
<gene>
    <name evidence="3" type="ORF">M413DRAFT_264366</name>
</gene>
<dbReference type="EMBL" id="KN831770">
    <property type="protein sequence ID" value="KIM46851.1"/>
    <property type="molecule type" value="Genomic_DNA"/>
</dbReference>
<dbReference type="InterPro" id="IPR001202">
    <property type="entry name" value="WW_dom"/>
</dbReference>
<dbReference type="CDD" id="cd00201">
    <property type="entry name" value="WW"/>
    <property type="match status" value="1"/>
</dbReference>
<organism evidence="3 4">
    <name type="scientific">Hebeloma cylindrosporum</name>
    <dbReference type="NCBI Taxonomy" id="76867"/>
    <lineage>
        <taxon>Eukaryota</taxon>
        <taxon>Fungi</taxon>
        <taxon>Dikarya</taxon>
        <taxon>Basidiomycota</taxon>
        <taxon>Agaricomycotina</taxon>
        <taxon>Agaricomycetes</taxon>
        <taxon>Agaricomycetidae</taxon>
        <taxon>Agaricales</taxon>
        <taxon>Agaricineae</taxon>
        <taxon>Hymenogastraceae</taxon>
        <taxon>Hebeloma</taxon>
    </lineage>
</organism>
<reference evidence="3 4" key="1">
    <citation type="submission" date="2014-04" db="EMBL/GenBank/DDBJ databases">
        <authorList>
            <consortium name="DOE Joint Genome Institute"/>
            <person name="Kuo A."/>
            <person name="Gay G."/>
            <person name="Dore J."/>
            <person name="Kohler A."/>
            <person name="Nagy L.G."/>
            <person name="Floudas D."/>
            <person name="Copeland A."/>
            <person name="Barry K.W."/>
            <person name="Cichocki N."/>
            <person name="Veneault-Fourrey C."/>
            <person name="LaButti K."/>
            <person name="Lindquist E.A."/>
            <person name="Lipzen A."/>
            <person name="Lundell T."/>
            <person name="Morin E."/>
            <person name="Murat C."/>
            <person name="Sun H."/>
            <person name="Tunlid A."/>
            <person name="Henrissat B."/>
            <person name="Grigoriev I.V."/>
            <person name="Hibbett D.S."/>
            <person name="Martin F."/>
            <person name="Nordberg H.P."/>
            <person name="Cantor M.N."/>
            <person name="Hua S.X."/>
        </authorList>
    </citation>
    <scope>NUCLEOTIDE SEQUENCE [LARGE SCALE GENOMIC DNA]</scope>
    <source>
        <strain evidence="4">h7</strain>
    </source>
</reference>
<evidence type="ECO:0000256" key="2">
    <source>
        <dbReference type="SAM" id="Phobius"/>
    </source>
</evidence>
<feature type="transmembrane region" description="Helical" evidence="2">
    <location>
        <begin position="382"/>
        <end position="402"/>
    </location>
</feature>
<evidence type="ECO:0000313" key="3">
    <source>
        <dbReference type="EMBL" id="KIM46851.1"/>
    </source>
</evidence>
<dbReference type="Proteomes" id="UP000053424">
    <property type="component" value="Unassembled WGS sequence"/>
</dbReference>
<evidence type="ECO:0000313" key="4">
    <source>
        <dbReference type="Proteomes" id="UP000053424"/>
    </source>
</evidence>
<dbReference type="AlphaFoldDB" id="A0A0C3CSG9"/>
<sequence length="551" mass="63514">MTIWKLSFDAELKSSLANARIKPVMPEATQRYDRRSTISDNGTTMTIEPLSLSFNECFLPSGWAKYTHPEGAPYFYNQEKKVYTDADILDCQIFNRTTDNLALIEFFLLENRISLPETSILVIDSYYQEDGTIQSTYYYLDTISRIVFFLDAYQASDLLTWHEVPGIKSKTHLRQELEAQYWFHISLYPHTLELSLPLICELRDTVLHFIGDTMTSAVATSPYTSEELQIILKTVNALEKNLPHHSVGAVSLVSRFMYIFCPVSFSPWYDKDSFLRLGHTRFYNFHGEPQARLERDQSVYGYPSNQRTCLIKIFSYLLFSMPDAHLRNLQKMQVDRVLYKYDWDRTMETMKDEWAKLTLVATCSIFALGVNSSNSYRTAVQILDYLSIFSCLGTVILGLLLLRQNRESNRRNAQDVQQFLAKNTNTSFGLEPLAILYSLPYGLLMWGLLLFLVAIGIRCIQSPSMLTPAVVGPICASFGVVAFWLSPYRPSKWPVHRETVPESDIREPQDPSVDETKPRKSSIDEMDTNPRLLWRLTNLFRVSRYPEKTAV</sequence>
<name>A0A0C3CSG9_HEBCY</name>
<keyword evidence="2" id="KW-1133">Transmembrane helix</keyword>
<keyword evidence="2" id="KW-0812">Transmembrane</keyword>
<feature type="compositionally biased region" description="Basic and acidic residues" evidence="1">
    <location>
        <begin position="499"/>
        <end position="523"/>
    </location>
</feature>
<accession>A0A0C3CSG9</accession>
<evidence type="ECO:0008006" key="5">
    <source>
        <dbReference type="Google" id="ProtNLM"/>
    </source>
</evidence>
<evidence type="ECO:0000256" key="1">
    <source>
        <dbReference type="SAM" id="MobiDB-lite"/>
    </source>
</evidence>
<dbReference type="HOGENOM" id="CLU_015091_2_2_1"/>
<feature type="region of interest" description="Disordered" evidence="1">
    <location>
        <begin position="499"/>
        <end position="524"/>
    </location>
</feature>
<reference evidence="4" key="2">
    <citation type="submission" date="2015-01" db="EMBL/GenBank/DDBJ databases">
        <title>Evolutionary Origins and Diversification of the Mycorrhizal Mutualists.</title>
        <authorList>
            <consortium name="DOE Joint Genome Institute"/>
            <consortium name="Mycorrhizal Genomics Consortium"/>
            <person name="Kohler A."/>
            <person name="Kuo A."/>
            <person name="Nagy L.G."/>
            <person name="Floudas D."/>
            <person name="Copeland A."/>
            <person name="Barry K.W."/>
            <person name="Cichocki N."/>
            <person name="Veneault-Fourrey C."/>
            <person name="LaButti K."/>
            <person name="Lindquist E.A."/>
            <person name="Lipzen A."/>
            <person name="Lundell T."/>
            <person name="Morin E."/>
            <person name="Murat C."/>
            <person name="Riley R."/>
            <person name="Ohm R."/>
            <person name="Sun H."/>
            <person name="Tunlid A."/>
            <person name="Henrissat B."/>
            <person name="Grigoriev I.V."/>
            <person name="Hibbett D.S."/>
            <person name="Martin F."/>
        </authorList>
    </citation>
    <scope>NUCLEOTIDE SEQUENCE [LARGE SCALE GENOMIC DNA]</scope>
    <source>
        <strain evidence="4">h7</strain>
    </source>
</reference>
<proteinExistence type="predicted"/>
<keyword evidence="2" id="KW-0472">Membrane</keyword>
<feature type="transmembrane region" description="Helical" evidence="2">
    <location>
        <begin position="434"/>
        <end position="457"/>
    </location>
</feature>